<evidence type="ECO:0000259" key="2">
    <source>
        <dbReference type="PROSITE" id="PS50828"/>
    </source>
</evidence>
<organism evidence="3 4">
    <name type="scientific">Kozakia baliensis</name>
    <dbReference type="NCBI Taxonomy" id="153496"/>
    <lineage>
        <taxon>Bacteria</taxon>
        <taxon>Pseudomonadati</taxon>
        <taxon>Pseudomonadota</taxon>
        <taxon>Alphaproteobacteria</taxon>
        <taxon>Acetobacterales</taxon>
        <taxon>Acetobacteraceae</taxon>
        <taxon>Kozakia</taxon>
    </lineage>
</organism>
<dbReference type="AlphaFoldDB" id="A0A1D8URW5"/>
<dbReference type="InterPro" id="IPR036063">
    <property type="entry name" value="Smr_dom_sf"/>
</dbReference>
<reference evidence="3 4" key="1">
    <citation type="journal article" date="2016" name="Microb. Cell Fact.">
        <title>Dissection of exopolysaccharide biosynthesis in Kozakia baliensis.</title>
        <authorList>
            <person name="Brandt J.U."/>
            <person name="Jakob F."/>
            <person name="Behr J."/>
            <person name="Geissler A.J."/>
            <person name="Vogel R.F."/>
        </authorList>
    </citation>
    <scope>NUCLEOTIDE SEQUENCE [LARGE SCALE GENOMIC DNA]</scope>
    <source>
        <strain evidence="3 4">DSM 14400</strain>
    </source>
</reference>
<protein>
    <recommendedName>
        <fullName evidence="2">Smr domain-containing protein</fullName>
    </recommendedName>
</protein>
<dbReference type="STRING" id="153496.A0U89_03765"/>
<dbReference type="Pfam" id="PF01713">
    <property type="entry name" value="Smr"/>
    <property type="match status" value="1"/>
</dbReference>
<dbReference type="KEGG" id="kba:A0U89_03765"/>
<proteinExistence type="predicted"/>
<feature type="region of interest" description="Disordered" evidence="1">
    <location>
        <begin position="24"/>
        <end position="50"/>
    </location>
</feature>
<keyword evidence="4" id="KW-1185">Reference proteome</keyword>
<evidence type="ECO:0000256" key="1">
    <source>
        <dbReference type="SAM" id="MobiDB-lite"/>
    </source>
</evidence>
<evidence type="ECO:0000313" key="3">
    <source>
        <dbReference type="EMBL" id="AOX16383.1"/>
    </source>
</evidence>
<dbReference type="Gene3D" id="3.30.1370.110">
    <property type="match status" value="1"/>
</dbReference>
<name>A0A1D8URW5_9PROT</name>
<dbReference type="InterPro" id="IPR002625">
    <property type="entry name" value="Smr_dom"/>
</dbReference>
<gene>
    <name evidence="3" type="ORF">A0U89_03765</name>
</gene>
<dbReference type="Proteomes" id="UP000179145">
    <property type="component" value="Chromosome"/>
</dbReference>
<dbReference type="EMBL" id="CP014674">
    <property type="protein sequence ID" value="AOX16383.1"/>
    <property type="molecule type" value="Genomic_DNA"/>
</dbReference>
<evidence type="ECO:0000313" key="4">
    <source>
        <dbReference type="Proteomes" id="UP000179145"/>
    </source>
</evidence>
<dbReference type="PANTHER" id="PTHR35562:SF2">
    <property type="entry name" value="DNA ENDONUCLEASE SMRA-RELATED"/>
    <property type="match status" value="1"/>
</dbReference>
<dbReference type="PROSITE" id="PS50828">
    <property type="entry name" value="SMR"/>
    <property type="match status" value="1"/>
</dbReference>
<feature type="domain" description="Smr" evidence="2">
    <location>
        <begin position="106"/>
        <end position="186"/>
    </location>
</feature>
<dbReference type="PANTHER" id="PTHR35562">
    <property type="entry name" value="DNA ENDONUCLEASE SMRA-RELATED"/>
    <property type="match status" value="1"/>
</dbReference>
<dbReference type="RefSeq" id="WP_070402153.1">
    <property type="nucleotide sequence ID" value="NZ_BJVW01000002.1"/>
</dbReference>
<dbReference type="SUPFAM" id="SSF160443">
    <property type="entry name" value="SMR domain-like"/>
    <property type="match status" value="1"/>
</dbReference>
<dbReference type="OrthoDB" id="7165597at2"/>
<sequence length="190" mass="21052">MARRELGQDEAALWSAFARDIQPLKSKRRPSRGRSADKVPVVPTQPVPESVSPATPNIVVRIAPVRRRTGIAVSGAQIEIGTRLPGLDDTSWKALSSGKMRPQRKIDLHGHFTQDAFERLHDFLLRSSAQGLRCVEVVTGVGSGRDGGVIRRELPHWLARGDLRPMILAVVHTHARNHGAVRILLRARRK</sequence>
<dbReference type="eggNOG" id="COG2840">
    <property type="taxonomic scope" value="Bacteria"/>
</dbReference>
<accession>A0A1D8URW5</accession>